<gene>
    <name evidence="2" type="ORF">Fcan01_25829</name>
</gene>
<evidence type="ECO:0000313" key="2">
    <source>
        <dbReference type="EMBL" id="OXA39405.1"/>
    </source>
</evidence>
<sequence length="278" mass="31655">MATPGMWELIDLFVRLYGDKLYLLPYKASIPNRQLLLISNISRKRRYFTKLCTLYVSCHTLFCFAILCEPIFKGKDPAAVETSQTIRVVRVFVQILAALLPSAFLAMNYVIAVTPVVAEVILCKIADFQKEAQEIAGTKTLHNYFLVELGMKLMLWITFTIIFPAIPTGVYLAIDPRHVLMGGNIEENNKFGLILARNIIALLACFEVMKAVNAFFILKLVKYSTPTVLDMEENTRLLSQCGLDYCFDTFKENATDDATRNKIWQQLYQYGTFEGIQK</sequence>
<evidence type="ECO:0000256" key="1">
    <source>
        <dbReference type="SAM" id="Phobius"/>
    </source>
</evidence>
<dbReference type="Proteomes" id="UP000198287">
    <property type="component" value="Unassembled WGS sequence"/>
</dbReference>
<dbReference type="EMBL" id="LNIX01000039">
    <property type="protein sequence ID" value="OXA39405.1"/>
    <property type="molecule type" value="Genomic_DNA"/>
</dbReference>
<keyword evidence="1" id="KW-0472">Membrane</keyword>
<proteinExistence type="predicted"/>
<feature type="transmembrane region" description="Helical" evidence="1">
    <location>
        <begin position="153"/>
        <end position="174"/>
    </location>
</feature>
<feature type="transmembrane region" description="Helical" evidence="1">
    <location>
        <begin position="52"/>
        <end position="72"/>
    </location>
</feature>
<evidence type="ECO:0000313" key="3">
    <source>
        <dbReference type="Proteomes" id="UP000198287"/>
    </source>
</evidence>
<comment type="caution">
    <text evidence="2">The sequence shown here is derived from an EMBL/GenBank/DDBJ whole genome shotgun (WGS) entry which is preliminary data.</text>
</comment>
<organism evidence="2 3">
    <name type="scientific">Folsomia candida</name>
    <name type="common">Springtail</name>
    <dbReference type="NCBI Taxonomy" id="158441"/>
    <lineage>
        <taxon>Eukaryota</taxon>
        <taxon>Metazoa</taxon>
        <taxon>Ecdysozoa</taxon>
        <taxon>Arthropoda</taxon>
        <taxon>Hexapoda</taxon>
        <taxon>Collembola</taxon>
        <taxon>Entomobryomorpha</taxon>
        <taxon>Isotomoidea</taxon>
        <taxon>Isotomidae</taxon>
        <taxon>Proisotominae</taxon>
        <taxon>Folsomia</taxon>
    </lineage>
</organism>
<keyword evidence="3" id="KW-1185">Reference proteome</keyword>
<feature type="transmembrane region" description="Helical" evidence="1">
    <location>
        <begin position="194"/>
        <end position="218"/>
    </location>
</feature>
<reference evidence="2 3" key="1">
    <citation type="submission" date="2015-12" db="EMBL/GenBank/DDBJ databases">
        <title>The genome of Folsomia candida.</title>
        <authorList>
            <person name="Faddeeva A."/>
            <person name="Derks M.F."/>
            <person name="Anvar Y."/>
            <person name="Smit S."/>
            <person name="Van Straalen N."/>
            <person name="Roelofs D."/>
        </authorList>
    </citation>
    <scope>NUCLEOTIDE SEQUENCE [LARGE SCALE GENOMIC DNA]</scope>
    <source>
        <strain evidence="2 3">VU population</strain>
        <tissue evidence="2">Whole body</tissue>
    </source>
</reference>
<keyword evidence="1" id="KW-0812">Transmembrane</keyword>
<accession>A0A226D1D1</accession>
<dbReference type="AlphaFoldDB" id="A0A226D1D1"/>
<protein>
    <submittedName>
        <fullName evidence="2">Uncharacterized protein</fullName>
    </submittedName>
</protein>
<keyword evidence="1" id="KW-1133">Transmembrane helix</keyword>
<feature type="transmembrane region" description="Helical" evidence="1">
    <location>
        <begin position="92"/>
        <end position="122"/>
    </location>
</feature>
<name>A0A226D1D1_FOLCA</name>